<reference evidence="2 3" key="1">
    <citation type="submission" date="2022-10" db="EMBL/GenBank/DDBJ databases">
        <authorList>
            <person name="Xie J."/>
            <person name="Shen N."/>
        </authorList>
    </citation>
    <scope>NUCLEOTIDE SEQUENCE [LARGE SCALE GENOMIC DNA]</scope>
    <source>
        <strain evidence="2 3">DSM 41681</strain>
    </source>
</reference>
<evidence type="ECO:0008006" key="4">
    <source>
        <dbReference type="Google" id="ProtNLM"/>
    </source>
</evidence>
<evidence type="ECO:0000313" key="3">
    <source>
        <dbReference type="Proteomes" id="UP001352223"/>
    </source>
</evidence>
<feature type="transmembrane region" description="Helical" evidence="1">
    <location>
        <begin position="99"/>
        <end position="119"/>
    </location>
</feature>
<proteinExistence type="predicted"/>
<dbReference type="RefSeq" id="WP_324769001.1">
    <property type="nucleotide sequence ID" value="NZ_BAAATS010000015.1"/>
</dbReference>
<evidence type="ECO:0000256" key="1">
    <source>
        <dbReference type="SAM" id="Phobius"/>
    </source>
</evidence>
<keyword evidence="1" id="KW-0812">Transmembrane</keyword>
<keyword evidence="3" id="KW-1185">Reference proteome</keyword>
<feature type="transmembrane region" description="Helical" evidence="1">
    <location>
        <begin position="20"/>
        <end position="46"/>
    </location>
</feature>
<gene>
    <name evidence="2" type="ORF">OKJ48_15625</name>
</gene>
<keyword evidence="1" id="KW-1133">Transmembrane helix</keyword>
<feature type="transmembrane region" description="Helical" evidence="1">
    <location>
        <begin position="66"/>
        <end position="87"/>
    </location>
</feature>
<dbReference type="EMBL" id="JAOZYB010000108">
    <property type="protein sequence ID" value="MEB3961663.1"/>
    <property type="molecule type" value="Genomic_DNA"/>
</dbReference>
<organism evidence="2 3">
    <name type="scientific">Streptomyces kunmingensis</name>
    <dbReference type="NCBI Taxonomy" id="68225"/>
    <lineage>
        <taxon>Bacteria</taxon>
        <taxon>Bacillati</taxon>
        <taxon>Actinomycetota</taxon>
        <taxon>Actinomycetes</taxon>
        <taxon>Kitasatosporales</taxon>
        <taxon>Streptomycetaceae</taxon>
        <taxon>Streptomyces</taxon>
    </lineage>
</organism>
<keyword evidence="1" id="KW-0472">Membrane</keyword>
<accession>A0ABU6CAI8</accession>
<comment type="caution">
    <text evidence="2">The sequence shown here is derived from an EMBL/GenBank/DDBJ whole genome shotgun (WGS) entry which is preliminary data.</text>
</comment>
<protein>
    <recommendedName>
        <fullName evidence="4">Integral membrane protein</fullName>
    </recommendedName>
</protein>
<evidence type="ECO:0000313" key="2">
    <source>
        <dbReference type="EMBL" id="MEB3961663.1"/>
    </source>
</evidence>
<dbReference type="Proteomes" id="UP001352223">
    <property type="component" value="Unassembled WGS sequence"/>
</dbReference>
<name>A0ABU6CAI8_9ACTN</name>
<sequence length="122" mass="13375">MTLDLAADAPVRPTRYARYWVAPLFSSLVTVPGAFFAFVFAGLAPMACDSCTDAEVSSFEPSFDRAFMVFGWGLTASLLLLATAWLLPWQERFAARRVGFALVAPVAVLVTYVVFLGMVDWP</sequence>